<keyword evidence="2" id="KW-1003">Cell membrane</keyword>
<feature type="transmembrane region" description="Helical" evidence="6">
    <location>
        <begin position="178"/>
        <end position="198"/>
    </location>
</feature>
<dbReference type="PANTHER" id="PTHR30086">
    <property type="entry name" value="ARGININE EXPORTER PROTEIN ARGO"/>
    <property type="match status" value="1"/>
</dbReference>
<evidence type="ECO:0000256" key="3">
    <source>
        <dbReference type="ARBA" id="ARBA00022692"/>
    </source>
</evidence>
<keyword evidence="3 6" id="KW-0812">Transmembrane</keyword>
<feature type="transmembrane region" description="Helical" evidence="6">
    <location>
        <begin position="6"/>
        <end position="27"/>
    </location>
</feature>
<evidence type="ECO:0000256" key="4">
    <source>
        <dbReference type="ARBA" id="ARBA00022989"/>
    </source>
</evidence>
<feature type="transmembrane region" description="Helical" evidence="6">
    <location>
        <begin position="39"/>
        <end position="61"/>
    </location>
</feature>
<dbReference type="InterPro" id="IPR001123">
    <property type="entry name" value="LeuE-type"/>
</dbReference>
<proteinExistence type="predicted"/>
<sequence>MQFAYLSGFQLGLGLIVAIGAQNAFVLRQGLRGEHVFAVALFCALSDAILIALGVSGFAVASRALPWLGPVLLWGGVAFLAAYGARAAWQALRGGGALRASGDAGTALLPTLLAIAGMTWLNPHVWLDTVVFLGSISAQYPDRQTAFGLGAATASFAFFFALAYGARLLQPVFARPGAWRVLDMAIAVVMWSIAWSLAAG</sequence>
<keyword evidence="8" id="KW-1185">Reference proteome</keyword>
<comment type="caution">
    <text evidence="7">The sequence shown here is derived from an EMBL/GenBank/DDBJ whole genome shotgun (WGS) entry which is preliminary data.</text>
</comment>
<gene>
    <name evidence="7" type="ORF">N5I32_09655</name>
</gene>
<evidence type="ECO:0000256" key="2">
    <source>
        <dbReference type="ARBA" id="ARBA00022475"/>
    </source>
</evidence>
<protein>
    <submittedName>
        <fullName evidence="7">LysE family transporter</fullName>
    </submittedName>
</protein>
<dbReference type="Pfam" id="PF01810">
    <property type="entry name" value="LysE"/>
    <property type="match status" value="1"/>
</dbReference>
<keyword evidence="5 6" id="KW-0472">Membrane</keyword>
<accession>A0ABT2NLH5</accession>
<comment type="subcellular location">
    <subcellularLocation>
        <location evidence="1">Cell membrane</location>
        <topology evidence="1">Multi-pass membrane protein</topology>
    </subcellularLocation>
</comment>
<dbReference type="PANTHER" id="PTHR30086:SF20">
    <property type="entry name" value="ARGININE EXPORTER PROTEIN ARGO-RELATED"/>
    <property type="match status" value="1"/>
</dbReference>
<feature type="transmembrane region" description="Helical" evidence="6">
    <location>
        <begin position="146"/>
        <end position="166"/>
    </location>
</feature>
<keyword evidence="4 6" id="KW-1133">Transmembrane helix</keyword>
<evidence type="ECO:0000256" key="1">
    <source>
        <dbReference type="ARBA" id="ARBA00004651"/>
    </source>
</evidence>
<reference evidence="8" key="1">
    <citation type="submission" date="2023-07" db="EMBL/GenBank/DDBJ databases">
        <title>Defluviimonas sediminis sp. nov., isolated from mangrove sediment.</title>
        <authorList>
            <person name="Liu L."/>
            <person name="Li J."/>
            <person name="Huang Y."/>
            <person name="Pan J."/>
            <person name="Li M."/>
        </authorList>
    </citation>
    <scope>NUCLEOTIDE SEQUENCE [LARGE SCALE GENOMIC DNA]</scope>
    <source>
        <strain evidence="8">FT324</strain>
    </source>
</reference>
<evidence type="ECO:0000313" key="7">
    <source>
        <dbReference type="EMBL" id="MCT8329777.1"/>
    </source>
</evidence>
<dbReference type="Proteomes" id="UP001205601">
    <property type="component" value="Unassembled WGS sequence"/>
</dbReference>
<name>A0ABT2NLH5_9RHOB</name>
<organism evidence="7 8">
    <name type="scientific">Albidovulum sediminis</name>
    <dbReference type="NCBI Taxonomy" id="3066345"/>
    <lineage>
        <taxon>Bacteria</taxon>
        <taxon>Pseudomonadati</taxon>
        <taxon>Pseudomonadota</taxon>
        <taxon>Alphaproteobacteria</taxon>
        <taxon>Rhodobacterales</taxon>
        <taxon>Paracoccaceae</taxon>
        <taxon>Albidovulum</taxon>
    </lineage>
</organism>
<evidence type="ECO:0000313" key="8">
    <source>
        <dbReference type="Proteomes" id="UP001205601"/>
    </source>
</evidence>
<feature type="transmembrane region" description="Helical" evidence="6">
    <location>
        <begin position="106"/>
        <end position="126"/>
    </location>
</feature>
<evidence type="ECO:0000256" key="5">
    <source>
        <dbReference type="ARBA" id="ARBA00023136"/>
    </source>
</evidence>
<dbReference type="EMBL" id="JAOCQF010000001">
    <property type="protein sequence ID" value="MCT8329777.1"/>
    <property type="molecule type" value="Genomic_DNA"/>
</dbReference>
<feature type="transmembrane region" description="Helical" evidence="6">
    <location>
        <begin position="67"/>
        <end position="85"/>
    </location>
</feature>
<dbReference type="RefSeq" id="WP_261495253.1">
    <property type="nucleotide sequence ID" value="NZ_JAOCQF010000001.1"/>
</dbReference>
<evidence type="ECO:0000256" key="6">
    <source>
        <dbReference type="SAM" id="Phobius"/>
    </source>
</evidence>